<evidence type="ECO:0000259" key="14">
    <source>
        <dbReference type="Pfam" id="PF17406"/>
    </source>
</evidence>
<feature type="domain" description="Nrap protein" evidence="11">
    <location>
        <begin position="448"/>
        <end position="587"/>
    </location>
</feature>
<name>A0ABN9M7T9_9NEOB</name>
<dbReference type="Proteomes" id="UP001176940">
    <property type="component" value="Unassembled WGS sequence"/>
</dbReference>
<evidence type="ECO:0000256" key="7">
    <source>
        <dbReference type="RuleBase" id="RU364032"/>
    </source>
</evidence>
<dbReference type="InterPro" id="IPR035367">
    <property type="entry name" value="Nrap_D2"/>
</dbReference>
<evidence type="ECO:0000256" key="6">
    <source>
        <dbReference type="ARBA" id="ARBA00035000"/>
    </source>
</evidence>
<comment type="function">
    <text evidence="6">Part of the small subunit (SSU) processome, first precursor of the small eukaryotic ribosomal subunit. During the assembly of the SSU processome in the nucleolus, many ribosome biogenesis factors, an RNA chaperone and ribosomal proteins associate with the nascent pre-rRNA and work in concert to generate RNA folding, modifications, rearrangements and cleavage as well as targeted degradation of pre-ribosomal RNA by the RNA exosome.</text>
</comment>
<dbReference type="Gene3D" id="1.10.1410.10">
    <property type="match status" value="1"/>
</dbReference>
<dbReference type="Pfam" id="PF17403">
    <property type="entry name" value="Nrap_D2"/>
    <property type="match status" value="1"/>
</dbReference>
<evidence type="ECO:0000256" key="9">
    <source>
        <dbReference type="SAM" id="Phobius"/>
    </source>
</evidence>
<comment type="subcellular location">
    <subcellularLocation>
        <location evidence="1 7">Nucleus</location>
        <location evidence="1 7">Nucleolus</location>
    </subcellularLocation>
</comment>
<dbReference type="InterPro" id="IPR035368">
    <property type="entry name" value="Nrap_D3"/>
</dbReference>
<evidence type="ECO:0000259" key="10">
    <source>
        <dbReference type="Pfam" id="PF03813"/>
    </source>
</evidence>
<dbReference type="Pfam" id="PF03813">
    <property type="entry name" value="Nrap"/>
    <property type="match status" value="1"/>
</dbReference>
<dbReference type="Pfam" id="PF17404">
    <property type="entry name" value="Nrap_D3"/>
    <property type="match status" value="1"/>
</dbReference>
<keyword evidence="9" id="KW-0472">Membrane</keyword>
<evidence type="ECO:0000259" key="13">
    <source>
        <dbReference type="Pfam" id="PF17405"/>
    </source>
</evidence>
<dbReference type="InterPro" id="IPR005554">
    <property type="entry name" value="NOL6/Upt22"/>
</dbReference>
<feature type="domain" description="Nrap protein" evidence="14">
    <location>
        <begin position="973"/>
        <end position="1118"/>
    </location>
</feature>
<feature type="domain" description="Nrap protein" evidence="13">
    <location>
        <begin position="767"/>
        <end position="970"/>
    </location>
</feature>
<accession>A0ABN9M7T9</accession>
<keyword evidence="9" id="KW-0812">Transmembrane</keyword>
<evidence type="ECO:0000259" key="11">
    <source>
        <dbReference type="Pfam" id="PF17403"/>
    </source>
</evidence>
<feature type="transmembrane region" description="Helical" evidence="9">
    <location>
        <begin position="14"/>
        <end position="34"/>
    </location>
</feature>
<evidence type="ECO:0000259" key="12">
    <source>
        <dbReference type="Pfam" id="PF17404"/>
    </source>
</evidence>
<protein>
    <recommendedName>
        <fullName evidence="3 7">Nucleolar protein 6</fullName>
    </recommendedName>
</protein>
<feature type="domain" description="Nrap protein" evidence="10">
    <location>
        <begin position="304"/>
        <end position="442"/>
    </location>
</feature>
<evidence type="ECO:0000256" key="4">
    <source>
        <dbReference type="ARBA" id="ARBA00022884"/>
    </source>
</evidence>
<dbReference type="Pfam" id="PF17405">
    <property type="entry name" value="Nrap_D4"/>
    <property type="match status" value="1"/>
</dbReference>
<dbReference type="PANTHER" id="PTHR17972">
    <property type="entry name" value="NUCLEOLAR RNA-ASSOCIATED PROTEIN"/>
    <property type="match status" value="1"/>
</dbReference>
<dbReference type="InterPro" id="IPR035370">
    <property type="entry name" value="Nrap_D5"/>
</dbReference>
<feature type="region of interest" description="Disordered" evidence="8">
    <location>
        <begin position="128"/>
        <end position="181"/>
    </location>
</feature>
<dbReference type="EMBL" id="CAUEEQ010052009">
    <property type="protein sequence ID" value="CAJ0961222.1"/>
    <property type="molecule type" value="Genomic_DNA"/>
</dbReference>
<dbReference type="PANTHER" id="PTHR17972:SF0">
    <property type="entry name" value="NUCLEOLAR PROTEIN 6"/>
    <property type="match status" value="1"/>
</dbReference>
<evidence type="ECO:0000256" key="3">
    <source>
        <dbReference type="ARBA" id="ARBA00016437"/>
    </source>
</evidence>
<evidence type="ECO:0000256" key="2">
    <source>
        <dbReference type="ARBA" id="ARBA00006674"/>
    </source>
</evidence>
<proteinExistence type="inferred from homology"/>
<organism evidence="15 16">
    <name type="scientific">Ranitomeya imitator</name>
    <name type="common">mimic poison frog</name>
    <dbReference type="NCBI Taxonomy" id="111125"/>
    <lineage>
        <taxon>Eukaryota</taxon>
        <taxon>Metazoa</taxon>
        <taxon>Chordata</taxon>
        <taxon>Craniata</taxon>
        <taxon>Vertebrata</taxon>
        <taxon>Euteleostomi</taxon>
        <taxon>Amphibia</taxon>
        <taxon>Batrachia</taxon>
        <taxon>Anura</taxon>
        <taxon>Neobatrachia</taxon>
        <taxon>Hyloidea</taxon>
        <taxon>Dendrobatidae</taxon>
        <taxon>Dendrobatinae</taxon>
        <taxon>Ranitomeya</taxon>
    </lineage>
</organism>
<feature type="domain" description="Nrap protein" evidence="12">
    <location>
        <begin position="593"/>
        <end position="752"/>
    </location>
</feature>
<gene>
    <name evidence="15" type="ORF">RIMI_LOCUS17655526</name>
</gene>
<evidence type="ECO:0000256" key="8">
    <source>
        <dbReference type="SAM" id="MobiDB-lite"/>
    </source>
</evidence>
<evidence type="ECO:0000313" key="16">
    <source>
        <dbReference type="Proteomes" id="UP001176940"/>
    </source>
</evidence>
<keyword evidence="16" id="KW-1185">Reference proteome</keyword>
<sequence length="1249" mass="140124">MAPKSIYRTVAKSYLYYVSFDVTSLSALAVTFYVRRKSYPMGSCDGRGLRVWESVIHVFRRRGDEGETEQSAVLSPVRAAASGPMVGMSAGPVMTSRSHDRDIMEGPSRIASLAPEPAACTAEDRTQLRRDGDHGKDGVQQSADPPTTKKKAKKAVKRPFKSKPPKPAKKKKSDESKPLSTEELIQLKETEQLYHTNLLHMQIHINYKLIRIQIEELLKEVKLKDKRRKSIDDFLQKISDLIKKIPKTPQADIADQSWLPKSVKVPFLQIPFQVKGSFHFLPPSSIKVVGSYLLGTCIKPEINVDVAVAMPQEILEAKDPLNQRYLRKRALYLAYIASQLAPNKIFSSVKFAYMNSNHLKPMLLLRPEGEDVKMVTVRIHVCLPPGMFKCSRFLPGMNNVRPTWYLGDKSVPEASLPPTPHYNNAVLSDLAMEQHFHHLSSCVSDFPAMKDGISILKVWLRQRQLDKGYGSFNGFVVSMLVAYLLSRKKINKVMNGHQVLRNTLQFLASTDLTADGITMSSSTDPASPSIADFHQAFEVVFVDPLGLVNLCAEMTAAKYKQIQFEAKESLRVLDDANTTGFLQVLMVPKPFVRSFDHVFHITQVDKLQKTCQKMKLLNELVDRGGDYVAATLPFLLRVLQKGLDQRVVLVSHAPMQKPEWDIREEPAQHKDIGALTVGLMLTADFFSSVLEKGPAADNPEAAEFKSFWGEKSELRRFQDASICEAVVWPASSVEEKRSVPALIIRHLLQLHADLPGPAIRYAGNLLDCVLTKQKKAGTGEEQMVSVIQSYDDLSRKLWSLDDLPLTVTAVQGTHPALRYTDVFPPVPVIPEWSYYKTSADKKFLIPSLDKPCPAYISPMKVICHMEGSGKWPQDKEAIKRVKAAFQIRLAELLKSQHKLLCKPTATYTDVYKDGYVFRLQVAYHREPQFMKEFVTPEGMVKSRDTEESLQLELETTHLPHLTSTLHGLHQQLPAFGGTSRLAKRWLSAQLLADSVSEECVDLLVAYLFLHPVPFTAPSSPQVGFLRFLNLLASYDWKSSPLIVNLNGDLTDADLTEIQNDFTAARDKLPVMFIATPKDRKMSVWTKRKPTAQILQRLIILASESLTTVEKQLTQPSESGDIKVGATVRRHPMADSFPSLFGYTKRDFLCRSLLPREGSVSDGTACKPLKEDAAGGSSPDFRLRHLSHFRLPNLHRIRQDLEMTDPVQIVENVCTGPFFLTDPSKLCAPVVYGSSQRFPAVKTHTQHKPG</sequence>
<feature type="compositionally biased region" description="Basic and acidic residues" evidence="8">
    <location>
        <begin position="128"/>
        <end position="137"/>
    </location>
</feature>
<feature type="compositionally biased region" description="Basic residues" evidence="8">
    <location>
        <begin position="148"/>
        <end position="171"/>
    </location>
</feature>
<dbReference type="InterPro" id="IPR035082">
    <property type="entry name" value="Nrap_D1"/>
</dbReference>
<keyword evidence="4 7" id="KW-0694">RNA-binding</keyword>
<comment type="caution">
    <text evidence="15">The sequence shown here is derived from an EMBL/GenBank/DDBJ whole genome shotgun (WGS) entry which is preliminary data.</text>
</comment>
<keyword evidence="5 7" id="KW-0539">Nucleus</keyword>
<reference evidence="15" key="1">
    <citation type="submission" date="2023-07" db="EMBL/GenBank/DDBJ databases">
        <authorList>
            <person name="Stuckert A."/>
        </authorList>
    </citation>
    <scope>NUCLEOTIDE SEQUENCE</scope>
</reference>
<dbReference type="InterPro" id="IPR035369">
    <property type="entry name" value="Nrap_D4"/>
</dbReference>
<evidence type="ECO:0000313" key="15">
    <source>
        <dbReference type="EMBL" id="CAJ0961222.1"/>
    </source>
</evidence>
<evidence type="ECO:0000256" key="5">
    <source>
        <dbReference type="ARBA" id="ARBA00023242"/>
    </source>
</evidence>
<keyword evidence="9" id="KW-1133">Transmembrane helix</keyword>
<comment type="similarity">
    <text evidence="2 7">Belongs to the NRAP family.</text>
</comment>
<evidence type="ECO:0000256" key="1">
    <source>
        <dbReference type="ARBA" id="ARBA00004604"/>
    </source>
</evidence>
<dbReference type="Pfam" id="PF17406">
    <property type="entry name" value="Nrap_D5"/>
    <property type="match status" value="1"/>
</dbReference>